<keyword evidence="1" id="KW-0812">Transmembrane</keyword>
<evidence type="ECO:0000313" key="3">
    <source>
        <dbReference type="Proteomes" id="UP000002985"/>
    </source>
</evidence>
<reference evidence="2 3" key="1">
    <citation type="journal article" date="2012" name="FEBS Lett.">
        <title>Anammox organism KSU-1 expresses a NirK-type copper-containing nitrite reductase instead of a NirS-type with cytochrome cd1.</title>
        <authorList>
            <person name="Hira D."/>
            <person name="Toh H."/>
            <person name="Migita C.T."/>
            <person name="Okubo H."/>
            <person name="Nishiyama T."/>
            <person name="Hattori M."/>
            <person name="Furukawa K."/>
            <person name="Fujii T."/>
        </authorList>
    </citation>
    <scope>NUCLEOTIDE SEQUENCE [LARGE SCALE GENOMIC DNA]</scope>
</reference>
<dbReference type="Proteomes" id="UP000002985">
    <property type="component" value="Unassembled WGS sequence"/>
</dbReference>
<comment type="caution">
    <text evidence="2">The sequence shown here is derived from an EMBL/GenBank/DDBJ whole genome shotgun (WGS) entry which is preliminary data.</text>
</comment>
<dbReference type="STRING" id="247490.KSU1_C0968"/>
<gene>
    <name evidence="2" type="ORF">KSU1_C0968</name>
</gene>
<organism evidence="2 3">
    <name type="scientific">Candidatus Jettenia caeni</name>
    <dbReference type="NCBI Taxonomy" id="247490"/>
    <lineage>
        <taxon>Bacteria</taxon>
        <taxon>Pseudomonadati</taxon>
        <taxon>Planctomycetota</taxon>
        <taxon>Candidatus Brocadiia</taxon>
        <taxon>Candidatus Brocadiales</taxon>
        <taxon>Candidatus Brocadiaceae</taxon>
        <taxon>Candidatus Jettenia</taxon>
    </lineage>
</organism>
<keyword evidence="1" id="KW-1133">Transmembrane helix</keyword>
<name>I3ILG9_9BACT</name>
<dbReference type="eggNOG" id="ENOG502ZD0F">
    <property type="taxonomic scope" value="Bacteria"/>
</dbReference>
<sequence>MKYNPETVKIVPNVIQKEFESEENRNKHIISKVQIMLTVASILLTAIIFLLRAVFEQDWHRCLTTPLLVFAMFVIIGSILLFLNIIRVKTFQRIDYGKLIFNTELEKEPEEVGGRLIATYEDALKMNVRVVDELVDTFKKGTFLIEVSVCLFAAVLFVILIIFLKNF</sequence>
<proteinExistence type="predicted"/>
<feature type="transmembrane region" description="Helical" evidence="1">
    <location>
        <begin position="35"/>
        <end position="55"/>
    </location>
</feature>
<protein>
    <submittedName>
        <fullName evidence="2">Uncharacterized protein</fullName>
    </submittedName>
</protein>
<dbReference type="EMBL" id="BAFH01000003">
    <property type="protein sequence ID" value="GAB62564.1"/>
    <property type="molecule type" value="Genomic_DNA"/>
</dbReference>
<evidence type="ECO:0000256" key="1">
    <source>
        <dbReference type="SAM" id="Phobius"/>
    </source>
</evidence>
<accession>I3ILG9</accession>
<keyword evidence="3" id="KW-1185">Reference proteome</keyword>
<dbReference type="AlphaFoldDB" id="I3ILG9"/>
<feature type="transmembrane region" description="Helical" evidence="1">
    <location>
        <begin position="67"/>
        <end position="86"/>
    </location>
</feature>
<feature type="transmembrane region" description="Helical" evidence="1">
    <location>
        <begin position="143"/>
        <end position="164"/>
    </location>
</feature>
<keyword evidence="1" id="KW-0472">Membrane</keyword>
<evidence type="ECO:0000313" key="2">
    <source>
        <dbReference type="EMBL" id="GAB62564.1"/>
    </source>
</evidence>